<evidence type="ECO:0000313" key="10">
    <source>
        <dbReference type="Proteomes" id="UP000254879"/>
    </source>
</evidence>
<dbReference type="AlphaFoldDB" id="A0A378MBC9"/>
<comment type="subcellular location">
    <subcellularLocation>
        <location evidence="1">Cell membrane</location>
        <topology evidence="1">Multi-pass membrane protein</topology>
    </subcellularLocation>
</comment>
<evidence type="ECO:0000313" key="9">
    <source>
        <dbReference type="EMBL" id="STY43638.1"/>
    </source>
</evidence>
<feature type="domain" description="Membrane transport protein MMPL" evidence="8">
    <location>
        <begin position="136"/>
        <end position="395"/>
    </location>
</feature>
<reference evidence="9 10" key="1">
    <citation type="submission" date="2018-06" db="EMBL/GenBank/DDBJ databases">
        <authorList>
            <consortium name="Pathogen Informatics"/>
            <person name="Doyle S."/>
        </authorList>
    </citation>
    <scope>NUCLEOTIDE SEQUENCE [LARGE SCALE GENOMIC DNA]</scope>
    <source>
        <strain evidence="10">NCTC 10815</strain>
    </source>
</reference>
<evidence type="ECO:0000256" key="2">
    <source>
        <dbReference type="ARBA" id="ARBA00010157"/>
    </source>
</evidence>
<keyword evidence="4 7" id="KW-0812">Transmembrane</keyword>
<evidence type="ECO:0000256" key="6">
    <source>
        <dbReference type="ARBA" id="ARBA00023136"/>
    </source>
</evidence>
<evidence type="ECO:0000256" key="1">
    <source>
        <dbReference type="ARBA" id="ARBA00004651"/>
    </source>
</evidence>
<evidence type="ECO:0000256" key="5">
    <source>
        <dbReference type="ARBA" id="ARBA00022989"/>
    </source>
</evidence>
<gene>
    <name evidence="9" type="primary">ydgH_1</name>
    <name evidence="9" type="ORF">NCTC10815_00938</name>
</gene>
<dbReference type="PANTHER" id="PTHR33406:SF6">
    <property type="entry name" value="MEMBRANE PROTEIN YDGH-RELATED"/>
    <property type="match status" value="1"/>
</dbReference>
<keyword evidence="3" id="KW-1003">Cell membrane</keyword>
<dbReference type="GO" id="GO:0005886">
    <property type="term" value="C:plasma membrane"/>
    <property type="evidence" value="ECO:0007669"/>
    <property type="project" value="UniProtKB-SubCell"/>
</dbReference>
<name>A0A378MBC9_LISGR</name>
<dbReference type="InterPro" id="IPR004869">
    <property type="entry name" value="MMPL_dom"/>
</dbReference>
<organism evidence="9 10">
    <name type="scientific">Listeria grayi</name>
    <name type="common">Listeria murrayi</name>
    <dbReference type="NCBI Taxonomy" id="1641"/>
    <lineage>
        <taxon>Bacteria</taxon>
        <taxon>Bacillati</taxon>
        <taxon>Bacillota</taxon>
        <taxon>Bacilli</taxon>
        <taxon>Bacillales</taxon>
        <taxon>Listeriaceae</taxon>
        <taxon>Listeria</taxon>
    </lineage>
</organism>
<accession>A0A378MBC9</accession>
<proteinExistence type="inferred from homology"/>
<evidence type="ECO:0000256" key="4">
    <source>
        <dbReference type="ARBA" id="ARBA00022692"/>
    </source>
</evidence>
<dbReference type="InterPro" id="IPR050545">
    <property type="entry name" value="Mycobact_MmpL"/>
</dbReference>
<dbReference type="PANTHER" id="PTHR33406">
    <property type="entry name" value="MEMBRANE PROTEIN MJ1562-RELATED"/>
    <property type="match status" value="1"/>
</dbReference>
<protein>
    <submittedName>
        <fullName evidence="9">Membrane protein ydgH</fullName>
    </submittedName>
</protein>
<feature type="transmembrane region" description="Helical" evidence="7">
    <location>
        <begin position="289"/>
        <end position="308"/>
    </location>
</feature>
<keyword evidence="5 7" id="KW-1133">Transmembrane helix</keyword>
<comment type="similarity">
    <text evidence="2">Belongs to the resistance-nodulation-cell division (RND) (TC 2.A.6) family. MmpL subfamily.</text>
</comment>
<feature type="transmembrane region" description="Helical" evidence="7">
    <location>
        <begin position="253"/>
        <end position="277"/>
    </location>
</feature>
<dbReference type="Proteomes" id="UP000254879">
    <property type="component" value="Unassembled WGS sequence"/>
</dbReference>
<dbReference type="Pfam" id="PF03176">
    <property type="entry name" value="MMPL"/>
    <property type="match status" value="1"/>
</dbReference>
<dbReference type="Gene3D" id="1.10.287.950">
    <property type="entry name" value="Methyl-accepting chemotaxis protein"/>
    <property type="match status" value="1"/>
</dbReference>
<dbReference type="EMBL" id="UGPG01000001">
    <property type="protein sequence ID" value="STY43638.1"/>
    <property type="molecule type" value="Genomic_DNA"/>
</dbReference>
<evidence type="ECO:0000259" key="8">
    <source>
        <dbReference type="Pfam" id="PF03176"/>
    </source>
</evidence>
<feature type="transmembrane region" description="Helical" evidence="7">
    <location>
        <begin position="329"/>
        <end position="348"/>
    </location>
</feature>
<feature type="transmembrane region" description="Helical" evidence="7">
    <location>
        <begin position="354"/>
        <end position="378"/>
    </location>
</feature>
<evidence type="ECO:0000256" key="7">
    <source>
        <dbReference type="SAM" id="Phobius"/>
    </source>
</evidence>
<dbReference type="Gene3D" id="1.20.1640.10">
    <property type="entry name" value="Multidrug efflux transporter AcrB transmembrane domain"/>
    <property type="match status" value="1"/>
</dbReference>
<sequence>MAQIQGQMKQLNSGLKSLSGAMKELNAQSAKVNAGLGQFGSGLDQVSNGLDQLESGLDKAGNGQDQVISKIPQIQQALDQIASGQGDLKTGFGNMNDQIGQLSGGLKSGANGLGKIQNGLDSANGLIDDWSKEPYANSGIYVPNEIFDNHDFNQALDQYISKDGKLATINVVLTKNPYSNGAMEMTSTIKDRLDASLQGTKLENAHIGIGGMASNNHDTKTMSTHDYNLVLLIVLAAVFVVLVIVLRSLVMPIYLIASLVLTYFAAIGFTEIIFVRLLHYSGLTWATPFFGFVVLVALGIDYSIFLMMRFNEYNGMPIKERMLLSMKNMGGVIFSAVIILGGTFAAMMPAGVLSLLQIATVVLIGLVLYAILLLPLFVPVMVRLFGRANWWPFITRKGDHQENSHHPK</sequence>
<feature type="transmembrane region" description="Helical" evidence="7">
    <location>
        <begin position="227"/>
        <end position="246"/>
    </location>
</feature>
<dbReference type="SUPFAM" id="SSF82866">
    <property type="entry name" value="Multidrug efflux transporter AcrB transmembrane domain"/>
    <property type="match status" value="1"/>
</dbReference>
<keyword evidence="6 7" id="KW-0472">Membrane</keyword>
<evidence type="ECO:0000256" key="3">
    <source>
        <dbReference type="ARBA" id="ARBA00022475"/>
    </source>
</evidence>